<dbReference type="SFLD" id="SFLDS00029">
    <property type="entry name" value="Radical_SAM"/>
    <property type="match status" value="1"/>
</dbReference>
<evidence type="ECO:0000313" key="2">
    <source>
        <dbReference type="EMBL" id="MST82116.1"/>
    </source>
</evidence>
<dbReference type="NCBIfam" id="TIGR03994">
    <property type="entry name" value="rSAM_HemZ"/>
    <property type="match status" value="1"/>
</dbReference>
<dbReference type="EMBL" id="VUMV01000004">
    <property type="protein sequence ID" value="MST82116.1"/>
    <property type="molecule type" value="Genomic_DNA"/>
</dbReference>
<evidence type="ECO:0000259" key="1">
    <source>
        <dbReference type="PROSITE" id="PS51918"/>
    </source>
</evidence>
<proteinExistence type="predicted"/>
<dbReference type="InterPro" id="IPR023995">
    <property type="entry name" value="HemZ"/>
</dbReference>
<keyword evidence="3" id="KW-1185">Reference proteome</keyword>
<dbReference type="SFLD" id="SFLDG01082">
    <property type="entry name" value="B12-binding_domain_containing"/>
    <property type="match status" value="1"/>
</dbReference>
<dbReference type="AlphaFoldDB" id="A0A7X2P979"/>
<dbReference type="Pfam" id="PF04055">
    <property type="entry name" value="Radical_SAM"/>
    <property type="match status" value="1"/>
</dbReference>
<dbReference type="PANTHER" id="PTHR13932:SF1">
    <property type="entry name" value="OXYGEN-INDEPENDENT COPROPORPHYRINOGEN-III OXIDASE-LIKE PROTEIN HEMZ"/>
    <property type="match status" value="1"/>
</dbReference>
<accession>A0A7X2P979</accession>
<dbReference type="EC" id="1.3.98.3" evidence="2"/>
<dbReference type="InterPro" id="IPR034505">
    <property type="entry name" value="Coproporphyrinogen-III_oxidase"/>
</dbReference>
<dbReference type="GO" id="GO:0005737">
    <property type="term" value="C:cytoplasm"/>
    <property type="evidence" value="ECO:0007669"/>
    <property type="project" value="TreeGrafter"/>
</dbReference>
<reference evidence="2 3" key="1">
    <citation type="submission" date="2019-08" db="EMBL/GenBank/DDBJ databases">
        <title>In-depth cultivation of the pig gut microbiome towards novel bacterial diversity and tailored functional studies.</title>
        <authorList>
            <person name="Wylensek D."/>
            <person name="Hitch T.C.A."/>
            <person name="Clavel T."/>
        </authorList>
    </citation>
    <scope>NUCLEOTIDE SEQUENCE [LARGE SCALE GENOMIC DNA]</scope>
    <source>
        <strain evidence="2 3">Oil+RF-744-WCA-WT-13</strain>
    </source>
</reference>
<protein>
    <submittedName>
        <fullName evidence="2">Coproporphyrinogen dehydrogenase HemZ</fullName>
        <ecNumber evidence="2">1.3.98.3</ecNumber>
    </submittedName>
</protein>
<dbReference type="SMART" id="SM00729">
    <property type="entry name" value="Elp3"/>
    <property type="match status" value="1"/>
</dbReference>
<dbReference type="SFLD" id="SFLDG01065">
    <property type="entry name" value="anaerobic_coproporphyrinogen-I"/>
    <property type="match status" value="1"/>
</dbReference>
<feature type="domain" description="Radical SAM core" evidence="1">
    <location>
        <begin position="188"/>
        <end position="421"/>
    </location>
</feature>
<gene>
    <name evidence="2" type="primary">hemZ</name>
    <name evidence="2" type="ORF">FYJ60_07295</name>
</gene>
<comment type="caution">
    <text evidence="2">The sequence shown here is derived from an EMBL/GenBank/DDBJ whole genome shotgun (WGS) entry which is preliminary data.</text>
</comment>
<sequence>MIRLPASKRKGSIIPLQYKFGLCLNERKFEYDIYSLLKAFFPEAEITIWYEDQKKPEDMPDAEFHISYQGTSVGFTFGRTASGAWDSALPQAPWSAVVLLDDPADRISCKNQVKQLVYKSLRQMTGRDLPWGDLTGIRPTKIFSRLLEEGKTEGEILAQTEKTYFISKKKAALALETAERERRILAGMEAENGYSLYVGIPFCPSICLYCSFGSHPMNRFGGMVQEYLEALFRELRFISGMMKGRRLDTVYVGGGTPTSLTPDQLRQLLSVLQEQFPMETVREFTVEAGRPDTITEEKLEVLREFPVSRISVNPQTMNQKTLDLIGRRHTVEETEEKFRLARSMGFSNINMDLIVGLPGEGQPEVERTLSRIRSLEPDSLTVHALALKRAARLNLFREEYVPVSFEASDAIMDRTADCAGDMGMHPYYLYRQKNMAGNFENVGYAKAGKEGIYNILIMEEKQTIMAAGSGASTKFVFHGGRRIERVENVKDLGNYIGRLDEMLQRKREEAEKVRMEIRREKL</sequence>
<dbReference type="GO" id="GO:0051989">
    <property type="term" value="F:coproporphyrinogen dehydrogenase activity"/>
    <property type="evidence" value="ECO:0007669"/>
    <property type="project" value="UniProtKB-EC"/>
</dbReference>
<dbReference type="Proteomes" id="UP000466864">
    <property type="component" value="Unassembled WGS sequence"/>
</dbReference>
<dbReference type="InterPro" id="IPR023404">
    <property type="entry name" value="rSAM_horseshoe"/>
</dbReference>
<organism evidence="2 3">
    <name type="scientific">Bilifractor porci</name>
    <dbReference type="NCBI Taxonomy" id="2606636"/>
    <lineage>
        <taxon>Bacteria</taxon>
        <taxon>Bacillati</taxon>
        <taxon>Bacillota</taxon>
        <taxon>Clostridia</taxon>
        <taxon>Lachnospirales</taxon>
        <taxon>Lachnospiraceae</taxon>
        <taxon>Bilifractor</taxon>
    </lineage>
</organism>
<dbReference type="PANTHER" id="PTHR13932">
    <property type="entry name" value="COPROPORPHYRINIGEN III OXIDASE"/>
    <property type="match status" value="1"/>
</dbReference>
<keyword evidence="2" id="KW-0560">Oxidoreductase</keyword>
<dbReference type="CDD" id="cd01335">
    <property type="entry name" value="Radical_SAM"/>
    <property type="match status" value="1"/>
</dbReference>
<dbReference type="GO" id="GO:0006779">
    <property type="term" value="P:porphyrin-containing compound biosynthetic process"/>
    <property type="evidence" value="ECO:0007669"/>
    <property type="project" value="TreeGrafter"/>
</dbReference>
<dbReference type="InterPro" id="IPR007197">
    <property type="entry name" value="rSAM"/>
</dbReference>
<dbReference type="Gene3D" id="3.80.30.20">
    <property type="entry name" value="tm_1862 like domain"/>
    <property type="match status" value="1"/>
</dbReference>
<name>A0A7X2P979_9FIRM</name>
<dbReference type="InterPro" id="IPR058240">
    <property type="entry name" value="rSAM_sf"/>
</dbReference>
<dbReference type="SFLD" id="SFLDF00310">
    <property type="entry name" value="oxygen-independent_coproporphy"/>
    <property type="match status" value="1"/>
</dbReference>
<dbReference type="InterPro" id="IPR006638">
    <property type="entry name" value="Elp3/MiaA/NifB-like_rSAM"/>
</dbReference>
<evidence type="ECO:0000313" key="3">
    <source>
        <dbReference type="Proteomes" id="UP000466864"/>
    </source>
</evidence>
<dbReference type="GO" id="GO:0051539">
    <property type="term" value="F:4 iron, 4 sulfur cluster binding"/>
    <property type="evidence" value="ECO:0007669"/>
    <property type="project" value="TreeGrafter"/>
</dbReference>
<dbReference type="SUPFAM" id="SSF102114">
    <property type="entry name" value="Radical SAM enzymes"/>
    <property type="match status" value="1"/>
</dbReference>
<dbReference type="PROSITE" id="PS51918">
    <property type="entry name" value="RADICAL_SAM"/>
    <property type="match status" value="1"/>
</dbReference>